<evidence type="ECO:0000313" key="2">
    <source>
        <dbReference type="EMBL" id="KAF5734860.1"/>
    </source>
</evidence>
<gene>
    <name evidence="2" type="ORF">HS088_TW15G00355</name>
</gene>
<dbReference type="Proteomes" id="UP000593562">
    <property type="component" value="Unassembled WGS sequence"/>
</dbReference>
<sequence length="110" mass="12270">MASYSLSKPRTTPPTRQRRPCNHSNPLTFHIQNHSCILHLLKPLSLQSSLIGGKGIHRLSPQTRQPKHCRFAANVLCSIPTTKLESVDSAEKVPKQVSVHCLLPFPRQSS</sequence>
<protein>
    <submittedName>
        <fullName evidence="2">Uncharacterized protein</fullName>
    </submittedName>
</protein>
<reference evidence="2 3" key="1">
    <citation type="journal article" date="2020" name="Nat. Commun.">
        <title>Genome of Tripterygium wilfordii and identification of cytochrome P450 involved in triptolide biosynthesis.</title>
        <authorList>
            <person name="Tu L."/>
            <person name="Su P."/>
            <person name="Zhang Z."/>
            <person name="Gao L."/>
            <person name="Wang J."/>
            <person name="Hu T."/>
            <person name="Zhou J."/>
            <person name="Zhang Y."/>
            <person name="Zhao Y."/>
            <person name="Liu Y."/>
            <person name="Song Y."/>
            <person name="Tong Y."/>
            <person name="Lu Y."/>
            <person name="Yang J."/>
            <person name="Xu C."/>
            <person name="Jia M."/>
            <person name="Peters R.J."/>
            <person name="Huang L."/>
            <person name="Gao W."/>
        </authorList>
    </citation>
    <scope>NUCLEOTIDE SEQUENCE [LARGE SCALE GENOMIC DNA]</scope>
    <source>
        <strain evidence="3">cv. XIE 37</strain>
        <tissue evidence="2">Leaf</tissue>
    </source>
</reference>
<dbReference type="EMBL" id="JAAARO010000015">
    <property type="protein sequence ID" value="KAF5734860.1"/>
    <property type="molecule type" value="Genomic_DNA"/>
</dbReference>
<accession>A0A7J7CLC4</accession>
<dbReference type="InParanoid" id="A0A7J7CLC4"/>
<evidence type="ECO:0000256" key="1">
    <source>
        <dbReference type="SAM" id="MobiDB-lite"/>
    </source>
</evidence>
<comment type="caution">
    <text evidence="2">The sequence shown here is derived from an EMBL/GenBank/DDBJ whole genome shotgun (WGS) entry which is preliminary data.</text>
</comment>
<name>A0A7J7CLC4_TRIWF</name>
<organism evidence="2 3">
    <name type="scientific">Tripterygium wilfordii</name>
    <name type="common">Thunder God vine</name>
    <dbReference type="NCBI Taxonomy" id="458696"/>
    <lineage>
        <taxon>Eukaryota</taxon>
        <taxon>Viridiplantae</taxon>
        <taxon>Streptophyta</taxon>
        <taxon>Embryophyta</taxon>
        <taxon>Tracheophyta</taxon>
        <taxon>Spermatophyta</taxon>
        <taxon>Magnoliopsida</taxon>
        <taxon>eudicotyledons</taxon>
        <taxon>Gunneridae</taxon>
        <taxon>Pentapetalae</taxon>
        <taxon>rosids</taxon>
        <taxon>fabids</taxon>
        <taxon>Celastrales</taxon>
        <taxon>Celastraceae</taxon>
        <taxon>Tripterygium</taxon>
    </lineage>
</organism>
<evidence type="ECO:0000313" key="3">
    <source>
        <dbReference type="Proteomes" id="UP000593562"/>
    </source>
</evidence>
<proteinExistence type="predicted"/>
<keyword evidence="3" id="KW-1185">Reference proteome</keyword>
<feature type="region of interest" description="Disordered" evidence="1">
    <location>
        <begin position="1"/>
        <end position="24"/>
    </location>
</feature>
<dbReference type="AlphaFoldDB" id="A0A7J7CLC4"/>